<gene>
    <name evidence="1" type="ORF">SAMN04244550_03477</name>
</gene>
<organism evidence="1 2">
    <name type="scientific">Rhodobacter capsulatus</name>
    <name type="common">Rhodopseudomonas capsulata</name>
    <dbReference type="NCBI Taxonomy" id="1061"/>
    <lineage>
        <taxon>Bacteria</taxon>
        <taxon>Pseudomonadati</taxon>
        <taxon>Pseudomonadota</taxon>
        <taxon>Alphaproteobacteria</taxon>
        <taxon>Rhodobacterales</taxon>
        <taxon>Rhodobacter group</taxon>
        <taxon>Rhodobacter</taxon>
    </lineage>
</organism>
<evidence type="ECO:0000313" key="2">
    <source>
        <dbReference type="Proteomes" id="UP000183812"/>
    </source>
</evidence>
<name>A0A1G7RU27_RHOCA</name>
<dbReference type="AlphaFoldDB" id="A0A1G7RU27"/>
<reference evidence="1 2" key="1">
    <citation type="submission" date="2016-10" db="EMBL/GenBank/DDBJ databases">
        <authorList>
            <person name="de Groot N.N."/>
        </authorList>
    </citation>
    <scope>NUCLEOTIDE SEQUENCE [LARGE SCALE GENOMIC DNA]</scope>
    <source>
        <strain evidence="2">DSM 938 / 37b4</strain>
    </source>
</reference>
<proteinExistence type="predicted"/>
<protein>
    <submittedName>
        <fullName evidence="1">Uncharacterized protein</fullName>
    </submittedName>
</protein>
<sequence length="122" mass="13777">MTVIKKKDIEGRVLHALEHHLMDDEAVRVFCEEYTAERNRLAKAANAGREAREKELREVTGNLDKLVDALLAGVPAARVKDRMEKLEAQKMELEALLAASPAPSVVRFHPSMAGTYRKRIRE</sequence>
<accession>A0A1G7RU27</accession>
<dbReference type="EMBL" id="FNAY01000032">
    <property type="protein sequence ID" value="SDG13340.1"/>
    <property type="molecule type" value="Genomic_DNA"/>
</dbReference>
<evidence type="ECO:0000313" key="1">
    <source>
        <dbReference type="EMBL" id="SDG13340.1"/>
    </source>
</evidence>
<feature type="non-terminal residue" evidence="1">
    <location>
        <position position="122"/>
    </location>
</feature>
<dbReference type="Proteomes" id="UP000183812">
    <property type="component" value="Unassembled WGS sequence"/>
</dbReference>